<dbReference type="EMBL" id="AOIU01000025">
    <property type="protein sequence ID" value="ELZ25462.1"/>
    <property type="molecule type" value="Genomic_DNA"/>
</dbReference>
<dbReference type="InterPro" id="IPR055941">
    <property type="entry name" value="DUF7519"/>
</dbReference>
<feature type="transmembrane region" description="Helical" evidence="1">
    <location>
        <begin position="60"/>
        <end position="78"/>
    </location>
</feature>
<feature type="transmembrane region" description="Helical" evidence="1">
    <location>
        <begin position="148"/>
        <end position="166"/>
    </location>
</feature>
<keyword evidence="1" id="KW-1133">Transmembrane helix</keyword>
<dbReference type="eggNOG" id="ENOG502N600">
    <property type="taxonomic scope" value="Archaea"/>
</dbReference>
<gene>
    <name evidence="2" type="ORF">C475_10539</name>
</gene>
<comment type="caution">
    <text evidence="2">The sequence shown here is derived from an EMBL/GenBank/DDBJ whole genome shotgun (WGS) entry which is preliminary data.</text>
</comment>
<dbReference type="Proteomes" id="UP000011626">
    <property type="component" value="Unassembled WGS sequence"/>
</dbReference>
<dbReference type="AlphaFoldDB" id="M0CST9"/>
<sequence>MAVSRGSGTDRRRPRASHALAVLASVAVVAAVRGSTMATLVGLVGAGAVLAGLVRRSEPSVVAGGAALFAATVLAATGPASAERVLLGGFGAVIAADLGTFGLGIDRDADPAVATTRVELLHAVGSGVVAVLTAGVGYALFETVPSGGSLGVVALLLGGVVLAWLLRE</sequence>
<keyword evidence="1" id="KW-0812">Transmembrane</keyword>
<accession>M0CST9</accession>
<organism evidence="2 3">
    <name type="scientific">Halosimplex carlsbadense 2-9-1</name>
    <dbReference type="NCBI Taxonomy" id="797114"/>
    <lineage>
        <taxon>Archaea</taxon>
        <taxon>Methanobacteriati</taxon>
        <taxon>Methanobacteriota</taxon>
        <taxon>Stenosarchaea group</taxon>
        <taxon>Halobacteria</taxon>
        <taxon>Halobacteriales</taxon>
        <taxon>Haloarculaceae</taxon>
        <taxon>Halosimplex</taxon>
    </lineage>
</organism>
<protein>
    <submittedName>
        <fullName evidence="2">Uncharacterized protein</fullName>
    </submittedName>
</protein>
<keyword evidence="1" id="KW-0472">Membrane</keyword>
<feature type="transmembrane region" description="Helical" evidence="1">
    <location>
        <begin position="120"/>
        <end position="141"/>
    </location>
</feature>
<reference evidence="2 3" key="1">
    <citation type="journal article" date="2014" name="PLoS Genet.">
        <title>Phylogenetically driven sequencing of extremely halophilic archaea reveals strategies for static and dynamic osmo-response.</title>
        <authorList>
            <person name="Becker E.A."/>
            <person name="Seitzer P.M."/>
            <person name="Tritt A."/>
            <person name="Larsen D."/>
            <person name="Krusor M."/>
            <person name="Yao A.I."/>
            <person name="Wu D."/>
            <person name="Madern D."/>
            <person name="Eisen J.A."/>
            <person name="Darling A.E."/>
            <person name="Facciotti M.T."/>
        </authorList>
    </citation>
    <scope>NUCLEOTIDE SEQUENCE [LARGE SCALE GENOMIC DNA]</scope>
    <source>
        <strain evidence="2 3">2-9-1</strain>
    </source>
</reference>
<feature type="transmembrane region" description="Helical" evidence="1">
    <location>
        <begin position="21"/>
        <end position="54"/>
    </location>
</feature>
<evidence type="ECO:0000313" key="2">
    <source>
        <dbReference type="EMBL" id="ELZ25462.1"/>
    </source>
</evidence>
<evidence type="ECO:0000313" key="3">
    <source>
        <dbReference type="Proteomes" id="UP000011626"/>
    </source>
</evidence>
<name>M0CST9_9EURY</name>
<dbReference type="STRING" id="797114.C475_10539"/>
<keyword evidence="3" id="KW-1185">Reference proteome</keyword>
<feature type="transmembrane region" description="Helical" evidence="1">
    <location>
        <begin position="85"/>
        <end position="105"/>
    </location>
</feature>
<evidence type="ECO:0000256" key="1">
    <source>
        <dbReference type="SAM" id="Phobius"/>
    </source>
</evidence>
<proteinExistence type="predicted"/>
<dbReference type="Pfam" id="PF24363">
    <property type="entry name" value="DUF7519"/>
    <property type="match status" value="1"/>
</dbReference>